<dbReference type="GO" id="GO:0004386">
    <property type="term" value="F:helicase activity"/>
    <property type="evidence" value="ECO:0007669"/>
    <property type="project" value="UniProtKB-KW"/>
</dbReference>
<dbReference type="Pfam" id="PF12705">
    <property type="entry name" value="PDDEXK_1"/>
    <property type="match status" value="1"/>
</dbReference>
<keyword evidence="2" id="KW-0378">Hydrolase</keyword>
<dbReference type="OrthoDB" id="5240607at2"/>
<dbReference type="Proteomes" id="UP000273154">
    <property type="component" value="Chromosome"/>
</dbReference>
<evidence type="ECO:0000256" key="1">
    <source>
        <dbReference type="ARBA" id="ARBA00022763"/>
    </source>
</evidence>
<protein>
    <recommendedName>
        <fullName evidence="4">PD-(D/E)XK endonuclease-like domain-containing protein</fullName>
    </recommendedName>
</protein>
<name>A0A3G9K177_9ACTN</name>
<keyword evidence="1" id="KW-0227">DNA damage</keyword>
<evidence type="ECO:0000313" key="6">
    <source>
        <dbReference type="Proteomes" id="UP000273154"/>
    </source>
</evidence>
<evidence type="ECO:0000256" key="2">
    <source>
        <dbReference type="ARBA" id="ARBA00022806"/>
    </source>
</evidence>
<keyword evidence="2" id="KW-0067">ATP-binding</keyword>
<dbReference type="EMBL" id="AP019367">
    <property type="protein sequence ID" value="BBH50006.1"/>
    <property type="molecule type" value="Genomic_DNA"/>
</dbReference>
<keyword evidence="3" id="KW-0234">DNA repair</keyword>
<dbReference type="KEGG" id="pcat:Pcatena_05930"/>
<evidence type="ECO:0000256" key="3">
    <source>
        <dbReference type="ARBA" id="ARBA00023204"/>
    </source>
</evidence>
<evidence type="ECO:0000259" key="4">
    <source>
        <dbReference type="Pfam" id="PF12705"/>
    </source>
</evidence>
<reference evidence="6" key="1">
    <citation type="submission" date="2018-11" db="EMBL/GenBank/DDBJ databases">
        <title>Comparative genomics of Parolsenella catena and Libanicoccus massiliensis: Reclassification of Libanicoccus massiliensis as Parolsenella massiliensis comb. nov.</title>
        <authorList>
            <person name="Sakamoto M."/>
            <person name="Ikeyama N."/>
            <person name="Murakami T."/>
            <person name="Mori H."/>
            <person name="Yuki M."/>
            <person name="Ohkuma M."/>
        </authorList>
    </citation>
    <scope>NUCLEOTIDE SEQUENCE [LARGE SCALE GENOMIC DNA]</scope>
    <source>
        <strain evidence="6">JCM 31932</strain>
    </source>
</reference>
<dbReference type="RefSeq" id="WP_126421495.1">
    <property type="nucleotide sequence ID" value="NZ_AP019367.1"/>
</dbReference>
<dbReference type="Gene3D" id="3.90.320.10">
    <property type="match status" value="1"/>
</dbReference>
<keyword evidence="2" id="KW-0347">Helicase</keyword>
<dbReference type="InterPro" id="IPR038726">
    <property type="entry name" value="PDDEXK_AddAB-type"/>
</dbReference>
<dbReference type="GeneID" id="88848725"/>
<sequence>MGLTVIQTSDERRVGTCVERALREACGRARSVNPLVLAPSLSVSLEVQRALERIDGLSLGVDCATPATWCELRWALYGDGRALVTPAARAVLMQRVVAQASADGTLEPLDAGAGTVQLLCQAAQRGLPWLPAADAASLSVGEARALELLGRYARVLCQRRLVEPAEAAAALPGLMAEEGAGLSPCVLVGFGELPRATRELALCYAAAGECTFVCQAGEGPAGDVARASAHKLEDEARSRGIEVAHVGDAPAAPVERTAELSELLSCLFETGKEGMVPTGAVSLLEPAGPLAVASSVCAHVCELADGGAQRVVIVAPDVAAAWRELSPKLHAHGITVRAQLGAPASQTRAGAGFLGLARSVVALDALATTWPDDPGAELPDMSWWPPREVSDFLLLDVTGVGANRAWRRDVAWRGNRILTPAEVLRTLQNHSATSPQVAGAVRELLRGHVAAAAMRLAASPQPDAAAADAVAAAEKPETGAEERLSALLDAGAIGAVAEAGRTLRACGVSADEGATLEELVDLAGTALERLRVTCRPELACEGSPCTVELMSPKMAAALAPASADAVVYLGLDSASSPIPVPDSALDRLLEHCGVDVPADGLASSRASFAAVAAAARRHLSLVRPSHDAGASETFPAVMLSEVLSCYAVGEDGRPLLKSDPASRVDEGHIGENLSASGTVPQAVEVAPAASAGQLDPALRRLVIVPRDGQPELPQGRPSLSASQVETYLECPYKWLTLRRLGLDDCDAEFSNMQVGTFVHRVLELTHRDLFLDAAREAGLVGQDCGESPEGRLFWFDPAVRVAGSRVDERTLPRATRLMHAHFAEHLAHQRLEGSTRNKQALIAHTPSERRRLAEVERDIEATLEYEATRFAGFEPRLFEGRFGGSTGLPADYAGADFVGTIDRIDVDEHGRALVIDYKHKSRLFEEYALSGRDEADWDAGFALPGRVQTLIYAGIARRLLSDAGVELVGAVYLGTKGIHEIAGALTAHDAAAVLGSDVGEKRLERVCVPVPGARSFDELLDRTEEAVAAVIERMLAGEVDARPSSPKACAWCPVLSCERRQS</sequence>
<proteinExistence type="predicted"/>
<organism evidence="5 6">
    <name type="scientific">Parolsenella catena</name>
    <dbReference type="NCBI Taxonomy" id="2003188"/>
    <lineage>
        <taxon>Bacteria</taxon>
        <taxon>Bacillati</taxon>
        <taxon>Actinomycetota</taxon>
        <taxon>Coriobacteriia</taxon>
        <taxon>Coriobacteriales</taxon>
        <taxon>Atopobiaceae</taxon>
        <taxon>Parolsenella</taxon>
    </lineage>
</organism>
<accession>A0A3G9K177</accession>
<dbReference type="InterPro" id="IPR011604">
    <property type="entry name" value="PDDEXK-like_dom_sf"/>
</dbReference>
<dbReference type="AlphaFoldDB" id="A0A3G9K177"/>
<keyword evidence="2" id="KW-0547">Nucleotide-binding</keyword>
<gene>
    <name evidence="5" type="ORF">Pcatena_05930</name>
</gene>
<keyword evidence="6" id="KW-1185">Reference proteome</keyword>
<dbReference type="GO" id="GO:0006281">
    <property type="term" value="P:DNA repair"/>
    <property type="evidence" value="ECO:0007669"/>
    <property type="project" value="UniProtKB-KW"/>
</dbReference>
<evidence type="ECO:0000313" key="5">
    <source>
        <dbReference type="EMBL" id="BBH50006.1"/>
    </source>
</evidence>
<feature type="domain" description="PD-(D/E)XK endonuclease-like" evidence="4">
    <location>
        <begin position="718"/>
        <end position="1056"/>
    </location>
</feature>